<name>G4RQ10_THETK</name>
<sequence>MHRLERALEYLRAGKPVLVYDGDDREAEADFVVPAKSVTPNLVRWLRINAGGLLCFATTEEIARALGLSFLSEYYSKLGLSTRPRYGDDPAFMGYVNHKKTFTGVRDSDKALTIKELAHIAELALKDPSLAREEFLSNFYAPGHVPILGARLGRRWGHTELSMILAKAAGLPPAVAIIEVLGPSTEAMTYQEVSELAETLGVPLLRGEDLKAFAQF</sequence>
<keyword evidence="8" id="KW-1185">Reference proteome</keyword>
<dbReference type="AlphaFoldDB" id="G4RQ10"/>
<evidence type="ECO:0000256" key="6">
    <source>
        <dbReference type="ARBA" id="ARBA00023239"/>
    </source>
</evidence>
<dbReference type="STRING" id="768679.TTX_1011"/>
<evidence type="ECO:0000313" key="8">
    <source>
        <dbReference type="Proteomes" id="UP000002654"/>
    </source>
</evidence>
<evidence type="ECO:0000256" key="3">
    <source>
        <dbReference type="ARBA" id="ARBA00022723"/>
    </source>
</evidence>
<keyword evidence="6" id="KW-0456">Lyase</keyword>
<accession>G4RQ10</accession>
<evidence type="ECO:0000256" key="1">
    <source>
        <dbReference type="ARBA" id="ARBA00005104"/>
    </source>
</evidence>
<comment type="pathway">
    <text evidence="1">Cofactor biosynthesis; riboflavin biosynthesis.</text>
</comment>
<reference evidence="7 8" key="1">
    <citation type="journal article" date="2011" name="PLoS ONE">
        <title>The complete genome sequence of Thermoproteus tenax: a physiologically versatile member of the Crenarchaeota.</title>
        <authorList>
            <person name="Siebers B."/>
            <person name="Zaparty M."/>
            <person name="Raddatz G."/>
            <person name="Tjaden B."/>
            <person name="Albers S.V."/>
            <person name="Bell S.D."/>
            <person name="Blombach F."/>
            <person name="Kletzin A."/>
            <person name="Kyrpides N."/>
            <person name="Lanz C."/>
            <person name="Plagens A."/>
            <person name="Rampp M."/>
            <person name="Rosinus A."/>
            <person name="von Jan M."/>
            <person name="Makarova K.S."/>
            <person name="Klenk H.P."/>
            <person name="Schuster S.C."/>
            <person name="Hensel R."/>
        </authorList>
    </citation>
    <scope>NUCLEOTIDE SEQUENCE [LARGE SCALE GENOMIC DNA]</scope>
    <source>
        <strain evidence="8">ATCC 35583 / DSM 2078 / JCM 9277 / NBRC 100435 / Kra 1</strain>
    </source>
</reference>
<evidence type="ECO:0000256" key="2">
    <source>
        <dbReference type="ARBA" id="ARBA00022619"/>
    </source>
</evidence>
<proteinExistence type="predicted"/>
<dbReference type="PaxDb" id="768679-TTX_1011"/>
<protein>
    <submittedName>
        <fullName evidence="7">GTP cyclohydrolase II</fullName>
    </submittedName>
</protein>
<dbReference type="Pfam" id="PF00926">
    <property type="entry name" value="DHBP_synthase"/>
    <property type="match status" value="1"/>
</dbReference>
<dbReference type="HOGENOM" id="CLU_020273_3_2_2"/>
<dbReference type="Gene3D" id="3.90.870.10">
    <property type="entry name" value="DHBP synthase"/>
    <property type="match status" value="1"/>
</dbReference>
<organism evidence="7 8">
    <name type="scientific">Thermoproteus tenax (strain ATCC 35583 / DSM 2078 / JCM 9277 / NBRC 100435 / Kra 1)</name>
    <dbReference type="NCBI Taxonomy" id="768679"/>
    <lineage>
        <taxon>Archaea</taxon>
        <taxon>Thermoproteota</taxon>
        <taxon>Thermoprotei</taxon>
        <taxon>Thermoproteales</taxon>
        <taxon>Thermoproteaceae</taxon>
        <taxon>Thermoproteus</taxon>
    </lineage>
</organism>
<dbReference type="UniPathway" id="UPA00275"/>
<evidence type="ECO:0000313" key="7">
    <source>
        <dbReference type="EMBL" id="CCC81656.1"/>
    </source>
</evidence>
<dbReference type="PANTHER" id="PTHR21327">
    <property type="entry name" value="GTP CYCLOHYDROLASE II-RELATED"/>
    <property type="match status" value="1"/>
</dbReference>
<keyword evidence="2" id="KW-0686">Riboflavin biosynthesis</keyword>
<dbReference type="InterPro" id="IPR000422">
    <property type="entry name" value="DHBP_synthase_RibB"/>
</dbReference>
<keyword evidence="3" id="KW-0479">Metal-binding</keyword>
<dbReference type="Proteomes" id="UP000002654">
    <property type="component" value="Chromosome"/>
</dbReference>
<dbReference type="GeneID" id="11261898"/>
<evidence type="ECO:0000256" key="5">
    <source>
        <dbReference type="ARBA" id="ARBA00023211"/>
    </source>
</evidence>
<dbReference type="SUPFAM" id="SSF55821">
    <property type="entry name" value="YrdC/RibB"/>
    <property type="match status" value="1"/>
</dbReference>
<dbReference type="GO" id="GO:0009231">
    <property type="term" value="P:riboflavin biosynthetic process"/>
    <property type="evidence" value="ECO:0007669"/>
    <property type="project" value="UniProtKB-UniPathway"/>
</dbReference>
<keyword evidence="4" id="KW-0460">Magnesium</keyword>
<dbReference type="NCBIfam" id="NF004437">
    <property type="entry name" value="PRK05773.1"/>
    <property type="match status" value="1"/>
</dbReference>
<dbReference type="GO" id="GO:0005829">
    <property type="term" value="C:cytosol"/>
    <property type="evidence" value="ECO:0007669"/>
    <property type="project" value="TreeGrafter"/>
</dbReference>
<keyword evidence="5" id="KW-0464">Manganese</keyword>
<dbReference type="OrthoDB" id="25735at2157"/>
<dbReference type="PATRIC" id="fig|768679.9.peg.1021"/>
<dbReference type="GO" id="GO:0046872">
    <property type="term" value="F:metal ion binding"/>
    <property type="evidence" value="ECO:0007669"/>
    <property type="project" value="UniProtKB-KW"/>
</dbReference>
<dbReference type="GO" id="GO:0008686">
    <property type="term" value="F:3,4-dihydroxy-2-butanone-4-phosphate synthase activity"/>
    <property type="evidence" value="ECO:0007669"/>
    <property type="project" value="InterPro"/>
</dbReference>
<dbReference type="InterPro" id="IPR017945">
    <property type="entry name" value="DHBP_synth_RibB-like_a/b_dom"/>
</dbReference>
<dbReference type="PANTHER" id="PTHR21327:SF46">
    <property type="entry name" value="3,4-DIHYDROXY-2-BUTANONE 4-PHOSPHATE SYNTHASE"/>
    <property type="match status" value="1"/>
</dbReference>
<dbReference type="eggNOG" id="arCOG01320">
    <property type="taxonomic scope" value="Archaea"/>
</dbReference>
<dbReference type="EMBL" id="FN869859">
    <property type="protein sequence ID" value="CCC81656.1"/>
    <property type="molecule type" value="Genomic_DNA"/>
</dbReference>
<evidence type="ECO:0000256" key="4">
    <source>
        <dbReference type="ARBA" id="ARBA00022842"/>
    </source>
</evidence>
<dbReference type="RefSeq" id="WP_014126911.1">
    <property type="nucleotide sequence ID" value="NC_016070.1"/>
</dbReference>
<dbReference type="KEGG" id="ttn:TTX_1011"/>
<gene>
    <name evidence="7" type="primary">ribB</name>
    <name evidence="7" type="ordered locus">TTX_1011</name>
</gene>